<dbReference type="STRING" id="8167.A0A484CUU3"/>
<keyword evidence="1" id="KW-0378">Hydrolase</keyword>
<dbReference type="InterPro" id="IPR016186">
    <property type="entry name" value="C-type_lectin-like/link_sf"/>
</dbReference>
<feature type="disulfide bond" evidence="9">
    <location>
        <begin position="120"/>
        <end position="141"/>
    </location>
</feature>
<evidence type="ECO:0000256" key="7">
    <source>
        <dbReference type="ARBA" id="ARBA00081068"/>
    </source>
</evidence>
<evidence type="ECO:0000256" key="2">
    <source>
        <dbReference type="ARBA" id="ARBA00022889"/>
    </source>
</evidence>
<dbReference type="InterPro" id="IPR000859">
    <property type="entry name" value="CUB_dom"/>
</dbReference>
<evidence type="ECO:0000313" key="13">
    <source>
        <dbReference type="Proteomes" id="UP000295070"/>
    </source>
</evidence>
<dbReference type="PROSITE" id="PS01180">
    <property type="entry name" value="CUB"/>
    <property type="match status" value="1"/>
</dbReference>
<dbReference type="SMART" id="SM00042">
    <property type="entry name" value="CUB"/>
    <property type="match status" value="1"/>
</dbReference>
<dbReference type="GO" id="GO:0005615">
    <property type="term" value="C:extracellular space"/>
    <property type="evidence" value="ECO:0007669"/>
    <property type="project" value="TreeGrafter"/>
</dbReference>
<dbReference type="CDD" id="cd03515">
    <property type="entry name" value="Link_domain_TSG_6_like"/>
    <property type="match status" value="1"/>
</dbReference>
<feature type="non-terminal residue" evidence="12">
    <location>
        <position position="1"/>
    </location>
</feature>
<dbReference type="Proteomes" id="UP000295070">
    <property type="component" value="Chromosome 11"/>
</dbReference>
<dbReference type="GO" id="GO:0007155">
    <property type="term" value="P:cell adhesion"/>
    <property type="evidence" value="ECO:0007669"/>
    <property type="project" value="UniProtKB-KW"/>
</dbReference>
<dbReference type="SUPFAM" id="SSF56436">
    <property type="entry name" value="C-type lectin-like"/>
    <property type="match status" value="1"/>
</dbReference>
<evidence type="ECO:0000313" key="12">
    <source>
        <dbReference type="EMBL" id="TDH06533.1"/>
    </source>
</evidence>
<comment type="caution">
    <text evidence="12">The sequence shown here is derived from an EMBL/GenBank/DDBJ whole genome shotgun (WGS) entry which is preliminary data.</text>
</comment>
<dbReference type="Pfam" id="PF00431">
    <property type="entry name" value="CUB"/>
    <property type="match status" value="1"/>
</dbReference>
<dbReference type="Gene3D" id="2.60.120.290">
    <property type="entry name" value="Spermadhesin, CUB domain"/>
    <property type="match status" value="1"/>
</dbReference>
<name>A0A484CUU3_PERFV</name>
<evidence type="ECO:0000256" key="1">
    <source>
        <dbReference type="ARBA" id="ARBA00022801"/>
    </source>
</evidence>
<dbReference type="FunFam" id="2.60.120.290:FF:000005">
    <property type="entry name" value="Procollagen C-endopeptidase enhancer 1"/>
    <property type="match status" value="1"/>
</dbReference>
<comment type="subunit">
    <text evidence="4">Interacts (via Link domain) with inter-alpha-inhibitor (I-alpha-I) component bikunin. Interacts with ITIH2/HC2; this interaction is required for transesterification of the HC to hyaluronan. Interacts (via Link and CUB domains) with ITIH1. Chondroitin sulfate may be required for the stability of the complex. Interacts (via Link domain) with various C-X-C and C-C chemokines including PF4, CXCL8, CXCL11, CXCL12, CCL2, CCL7, CCL19, CCL21, and CCL27; this interaction interferes with chemokine binding to glycosaminoglycans. Interacts (primarily via Link domain) with BMP2; this interaction is inhibited by hyaluronan. Interacts (via both Link and CUB domains) with TNFSF11. Interacts (via CUB domain) with FN1 (via type III repeats 9-14); this interaction enhances fibronectin fibril assembly. TNFAIP6 may act as a bridging molecule between FN1 and THBS1.</text>
</comment>
<dbReference type="PANTHER" id="PTHR46908">
    <property type="entry name" value="CUBILIN-LIKE PROTEIN"/>
    <property type="match status" value="1"/>
</dbReference>
<dbReference type="SMART" id="SM00445">
    <property type="entry name" value="LINK"/>
    <property type="match status" value="1"/>
</dbReference>
<dbReference type="InterPro" id="IPR000538">
    <property type="entry name" value="Link_dom"/>
</dbReference>
<dbReference type="PRINTS" id="PR01265">
    <property type="entry name" value="LINKMODULE"/>
</dbReference>
<dbReference type="SUPFAM" id="SSF49854">
    <property type="entry name" value="Spermadhesin, CUB domain"/>
    <property type="match status" value="1"/>
</dbReference>
<evidence type="ECO:0000256" key="8">
    <source>
        <dbReference type="PROSITE-ProRule" id="PRU00059"/>
    </source>
</evidence>
<protein>
    <recommendedName>
        <fullName evidence="5">Tumor necrosis factor-inducible gene 6 protein</fullName>
    </recommendedName>
    <alternativeName>
        <fullName evidence="7">TNF-stimulated gene 6 protein</fullName>
    </alternativeName>
    <alternativeName>
        <fullName evidence="6">Tumor necrosis factor alpha-induced protein 6</fullName>
    </alternativeName>
</protein>
<keyword evidence="13" id="KW-1185">Reference proteome</keyword>
<dbReference type="PANTHER" id="PTHR46908:SF4">
    <property type="entry name" value="TUMOR NECROSIS FACTOR-INDUCIBLE GENE 6 PROTEIN"/>
    <property type="match status" value="1"/>
</dbReference>
<dbReference type="PROSITE" id="PS01241">
    <property type="entry name" value="LINK_1"/>
    <property type="match status" value="1"/>
</dbReference>
<feature type="disulfide bond" evidence="9">
    <location>
        <begin position="96"/>
        <end position="165"/>
    </location>
</feature>
<keyword evidence="3 9" id="KW-1015">Disulfide bond</keyword>
<comment type="caution">
    <text evidence="8">Lacks conserved residue(s) required for the propagation of feature annotation.</text>
</comment>
<dbReference type="GO" id="GO:0050728">
    <property type="term" value="P:negative regulation of inflammatory response"/>
    <property type="evidence" value="ECO:0007669"/>
    <property type="project" value="TreeGrafter"/>
</dbReference>
<reference evidence="12 13" key="1">
    <citation type="submission" date="2019-01" db="EMBL/GenBank/DDBJ databases">
        <title>A chromosome-scale genome assembly of the yellow perch, Perca flavescens.</title>
        <authorList>
            <person name="Feron R."/>
            <person name="Morvezen R."/>
            <person name="Bestin A."/>
            <person name="Haffray P."/>
            <person name="Klopp C."/>
            <person name="Zahm M."/>
            <person name="Cabau C."/>
            <person name="Roques C."/>
            <person name="Donnadieu C."/>
            <person name="Bouchez O."/>
            <person name="Christie M."/>
            <person name="Larson W."/>
            <person name="Guiguen Y."/>
        </authorList>
    </citation>
    <scope>NUCLEOTIDE SEQUENCE [LARGE SCALE GENOMIC DNA]</scope>
    <source>
        <strain evidence="12">YP-PL-M2</strain>
        <tissue evidence="12">Blood</tissue>
    </source>
</reference>
<feature type="domain" description="Link" evidence="11">
    <location>
        <begin position="74"/>
        <end position="167"/>
    </location>
</feature>
<feature type="domain" description="CUB" evidence="10">
    <location>
        <begin position="173"/>
        <end position="285"/>
    </location>
</feature>
<dbReference type="AlphaFoldDB" id="A0A484CUU3"/>
<dbReference type="Pfam" id="PF00193">
    <property type="entry name" value="Xlink"/>
    <property type="match status" value="1"/>
</dbReference>
<proteinExistence type="predicted"/>
<dbReference type="InterPro" id="IPR052129">
    <property type="entry name" value="Spermadhesin-Link_domain"/>
</dbReference>
<dbReference type="Gene3D" id="3.10.100.10">
    <property type="entry name" value="Mannose-Binding Protein A, subunit A"/>
    <property type="match status" value="1"/>
</dbReference>
<dbReference type="InterPro" id="IPR016187">
    <property type="entry name" value="CTDL_fold"/>
</dbReference>
<dbReference type="GO" id="GO:0005540">
    <property type="term" value="F:hyaluronic acid binding"/>
    <property type="evidence" value="ECO:0007669"/>
    <property type="project" value="InterPro"/>
</dbReference>
<organism evidence="12 13">
    <name type="scientific">Perca flavescens</name>
    <name type="common">American yellow perch</name>
    <name type="synonym">Morone flavescens</name>
    <dbReference type="NCBI Taxonomy" id="8167"/>
    <lineage>
        <taxon>Eukaryota</taxon>
        <taxon>Metazoa</taxon>
        <taxon>Chordata</taxon>
        <taxon>Craniata</taxon>
        <taxon>Vertebrata</taxon>
        <taxon>Euteleostomi</taxon>
        <taxon>Actinopterygii</taxon>
        <taxon>Neopterygii</taxon>
        <taxon>Teleostei</taxon>
        <taxon>Neoteleostei</taxon>
        <taxon>Acanthomorphata</taxon>
        <taxon>Eupercaria</taxon>
        <taxon>Perciformes</taxon>
        <taxon>Percoidei</taxon>
        <taxon>Percidae</taxon>
        <taxon>Percinae</taxon>
        <taxon>Perca</taxon>
    </lineage>
</organism>
<evidence type="ECO:0000259" key="11">
    <source>
        <dbReference type="PROSITE" id="PS50963"/>
    </source>
</evidence>
<dbReference type="EMBL" id="SCKG01000011">
    <property type="protein sequence ID" value="TDH06533.1"/>
    <property type="molecule type" value="Genomic_DNA"/>
</dbReference>
<evidence type="ECO:0000259" key="10">
    <source>
        <dbReference type="PROSITE" id="PS01180"/>
    </source>
</evidence>
<evidence type="ECO:0000256" key="4">
    <source>
        <dbReference type="ARBA" id="ARBA00064571"/>
    </source>
</evidence>
<accession>A0A484CUU3</accession>
<evidence type="ECO:0000256" key="5">
    <source>
        <dbReference type="ARBA" id="ARBA00069597"/>
    </source>
</evidence>
<dbReference type="GO" id="GO:0016787">
    <property type="term" value="F:hydrolase activity"/>
    <property type="evidence" value="ECO:0007669"/>
    <property type="project" value="UniProtKB-KW"/>
</dbReference>
<evidence type="ECO:0000256" key="6">
    <source>
        <dbReference type="ARBA" id="ARBA00077610"/>
    </source>
</evidence>
<evidence type="ECO:0000256" key="3">
    <source>
        <dbReference type="ARBA" id="ARBA00023157"/>
    </source>
</evidence>
<dbReference type="CDD" id="cd00041">
    <property type="entry name" value="CUB"/>
    <property type="match status" value="1"/>
</dbReference>
<evidence type="ECO:0000256" key="9">
    <source>
        <dbReference type="PROSITE-ProRule" id="PRU00323"/>
    </source>
</evidence>
<keyword evidence="2" id="KW-0130">Cell adhesion</keyword>
<dbReference type="PROSITE" id="PS50963">
    <property type="entry name" value="LINK_2"/>
    <property type="match status" value="1"/>
</dbReference>
<dbReference type="InterPro" id="IPR035914">
    <property type="entry name" value="Sperma_CUB_dom_sf"/>
</dbReference>
<sequence>PALLEAAEVRTCQDFVFKASSSSSIWREQLRIDSCRMRFFALLWTLGFLLKEARAWSYKNGIFHNSIWLEQAAGVYHRESRKGRYQLTYKEAKAVCKYEGGKLATYEQLEAARQIGFHVCAAGWFDNGHVGYPIVKAGANCGFGKVGIVDYGRRLNKSERWDVYCYNPNSKECGGVLTDQQKIIQSPGFPEEYQDEQICYWHIRVRLGQRIRLRFLEFDVEDDTACLADYLEVYDSYDDVAGFAGRFCGDYLPDDIISTGNVMTLKFLSDASVTAGGFQLQYHAFNASFFSQNHTDYFH</sequence>
<gene>
    <name evidence="12" type="ORF">EPR50_G00114420</name>
</gene>
<dbReference type="FunFam" id="3.10.100.10:FF:000001">
    <property type="entry name" value="Hyaluronan proteoglycan link protein 1"/>
    <property type="match status" value="1"/>
</dbReference>